<name>A0A242C7M6_9ENTE</name>
<reference evidence="2 4" key="2">
    <citation type="submission" date="2018-07" db="EMBL/GenBank/DDBJ databases">
        <title>The Genome Sequence of Enterococcus sp. DIV0659b.</title>
        <authorList>
            <consortium name="The Broad Institute Genomics Platform"/>
            <consortium name="The Broad Institute Genomic Center for Infectious Diseases"/>
            <person name="Earl A."/>
            <person name="Manson A."/>
            <person name="Schwartman J."/>
            <person name="Gilmore M."/>
            <person name="Abouelleil A."/>
            <person name="Cao P."/>
            <person name="Chapman S."/>
            <person name="Cusick C."/>
            <person name="Shea T."/>
            <person name="Young S."/>
            <person name="Neafsey D."/>
            <person name="Nusbaum C."/>
            <person name="Birren B."/>
        </authorList>
    </citation>
    <scope>NUCLEOTIDE SEQUENCE [LARGE SCALE GENOMIC DNA]</scope>
    <source>
        <strain evidence="2 4">4G2_DIV0659</strain>
    </source>
</reference>
<dbReference type="EMBL" id="NGLE01000004">
    <property type="protein sequence ID" value="OTO05792.1"/>
    <property type="molecule type" value="Genomic_DNA"/>
</dbReference>
<organism evidence="3">
    <name type="scientific">Candidatus Enterococcus mansonii</name>
    <dbReference type="NCBI Taxonomy" id="1834181"/>
    <lineage>
        <taxon>Bacteria</taxon>
        <taxon>Bacillati</taxon>
        <taxon>Bacillota</taxon>
        <taxon>Bacilli</taxon>
        <taxon>Lactobacillales</taxon>
        <taxon>Enterococcaceae</taxon>
        <taxon>Enterococcus</taxon>
    </lineage>
</organism>
<dbReference type="Proteomes" id="UP000195139">
    <property type="component" value="Unassembled WGS sequence"/>
</dbReference>
<evidence type="ECO:0000313" key="4">
    <source>
        <dbReference type="Proteomes" id="UP000195139"/>
    </source>
</evidence>
<dbReference type="EMBL" id="NGLE02000001">
    <property type="protein sequence ID" value="MEI5993149.1"/>
    <property type="molecule type" value="Genomic_DNA"/>
</dbReference>
<sequence>MEPLTQLNCEACGGRIDSVKAQYCTYCGNSLDKKQSMISEKNEELELCDNCGSIVTFNIDKQLFECSHCQAVFSTKSEEEDDYIEYQADSIIPFQLSEELVRLYFYEWLAKGEQLPVDVGKELSIVSCEQLYIPFSLAQIDYECDWSADVGYRKTESSMASSNENGISNNTDSPRENKQIITDWSFVQSHLSGQVFTFSAVSDSLGQKAERFFSTDSFRNLKPTMIPFDARYLIGTTSLKIIPDQVTKARYLFEQVAKNTASTKVKTNLPGDTNRNMRIANLTLSIASEFVYIPSWKVIYQYKESRSIALVSATSKNSVKFSGDRLTAQPENDKNSDQSKYKLGLVAFVISLLLLLSRPSNALIFLLTLVLFFCGLGVWIVFGIKSKLLHLKRRRAIPNLLAENEEYLHLAKKYRNVGEKSE</sequence>
<dbReference type="STRING" id="1834181.A5880_002967"/>
<evidence type="ECO:0000313" key="2">
    <source>
        <dbReference type="EMBL" id="MEI5993149.1"/>
    </source>
</evidence>
<evidence type="ECO:0000256" key="1">
    <source>
        <dbReference type="SAM" id="Phobius"/>
    </source>
</evidence>
<reference evidence="3" key="1">
    <citation type="submission" date="2017-05" db="EMBL/GenBank/DDBJ databases">
        <title>The Genome Sequence of Enterococcus sp. 4G2_DIV0659.</title>
        <authorList>
            <consortium name="The Broad Institute Genomics Platform"/>
            <consortium name="The Broad Institute Genomic Center for Infectious Diseases"/>
            <person name="Earl A."/>
            <person name="Manson A."/>
            <person name="Schwartman J."/>
            <person name="Gilmore M."/>
            <person name="Abouelleil A."/>
            <person name="Cao P."/>
            <person name="Chapman S."/>
            <person name="Cusick C."/>
            <person name="Shea T."/>
            <person name="Young S."/>
            <person name="Neafsey D."/>
            <person name="Nusbaum C."/>
            <person name="Birren B."/>
        </authorList>
    </citation>
    <scope>NUCLEOTIDE SEQUENCE [LARGE SCALE GENOMIC DNA]</scope>
    <source>
        <strain evidence="3">4G2_DIV0659</strain>
    </source>
</reference>
<feature type="transmembrane region" description="Helical" evidence="1">
    <location>
        <begin position="363"/>
        <end position="384"/>
    </location>
</feature>
<evidence type="ECO:0000313" key="3">
    <source>
        <dbReference type="EMBL" id="OTO05792.1"/>
    </source>
</evidence>
<dbReference type="AlphaFoldDB" id="A0A242C7M6"/>
<accession>A0A242C7M6</accession>
<protein>
    <submittedName>
        <fullName evidence="3">Uncharacterized protein</fullName>
    </submittedName>
</protein>
<comment type="caution">
    <text evidence="3">The sequence shown here is derived from an EMBL/GenBank/DDBJ whole genome shotgun (WGS) entry which is preliminary data.</text>
</comment>
<keyword evidence="1" id="KW-0472">Membrane</keyword>
<keyword evidence="1" id="KW-1133">Transmembrane helix</keyword>
<keyword evidence="1" id="KW-0812">Transmembrane</keyword>
<keyword evidence="4" id="KW-1185">Reference proteome</keyword>
<proteinExistence type="predicted"/>
<gene>
    <name evidence="2" type="ORF">A5880_000690</name>
    <name evidence="3" type="ORF">A5880_002967</name>
</gene>